<evidence type="ECO:0000313" key="3">
    <source>
        <dbReference type="Proteomes" id="UP001321741"/>
    </source>
</evidence>
<dbReference type="PROSITE" id="PS51186">
    <property type="entry name" value="GNAT"/>
    <property type="match status" value="1"/>
</dbReference>
<dbReference type="EMBL" id="AP026803">
    <property type="protein sequence ID" value="BDR60765.1"/>
    <property type="molecule type" value="Genomic_DNA"/>
</dbReference>
<sequence>MNFKITTATSADLEKINDQLDEFNEAAVPILQEEANKRFAYIIKHATGKIIAGVEAYSSMYFIGYIDTLWVDQEYRHQGLGSQLMNKVEADLQRYGCPQCHLETFDYQAPGFIRKEDIGSLLP</sequence>
<dbReference type="InterPro" id="IPR000182">
    <property type="entry name" value="GNAT_dom"/>
</dbReference>
<proteinExistence type="predicted"/>
<feature type="domain" description="N-acetyltransferase" evidence="1">
    <location>
        <begin position="3"/>
        <end position="123"/>
    </location>
</feature>
<keyword evidence="3" id="KW-1185">Reference proteome</keyword>
<organism evidence="2 3">
    <name type="scientific">Lactobacillus xylocopicola</name>
    <dbReference type="NCBI Taxonomy" id="2976676"/>
    <lineage>
        <taxon>Bacteria</taxon>
        <taxon>Bacillati</taxon>
        <taxon>Bacillota</taxon>
        <taxon>Bacilli</taxon>
        <taxon>Lactobacillales</taxon>
        <taxon>Lactobacillaceae</taxon>
        <taxon>Lactobacillus</taxon>
    </lineage>
</organism>
<accession>A0ABM8BHJ1</accession>
<dbReference type="Gene3D" id="3.40.630.30">
    <property type="match status" value="1"/>
</dbReference>
<dbReference type="SUPFAM" id="SSF55729">
    <property type="entry name" value="Acyl-CoA N-acyltransferases (Nat)"/>
    <property type="match status" value="1"/>
</dbReference>
<dbReference type="RefSeq" id="WP_317637015.1">
    <property type="nucleotide sequence ID" value="NZ_AP026803.1"/>
</dbReference>
<reference evidence="2 3" key="1">
    <citation type="journal article" date="2023" name="Microbiol. Spectr.">
        <title>Symbiosis of Carpenter Bees with Uncharacterized Lactic Acid Bacteria Showing NAD Auxotrophy.</title>
        <authorList>
            <person name="Kawasaki S."/>
            <person name="Ozawa K."/>
            <person name="Mori T."/>
            <person name="Yamamoto A."/>
            <person name="Ito M."/>
            <person name="Ohkuma M."/>
            <person name="Sakamoto M."/>
            <person name="Matsutani M."/>
        </authorList>
    </citation>
    <scope>NUCLEOTIDE SEQUENCE [LARGE SCALE GENOMIC DNA]</scope>
    <source>
        <strain evidence="2 3">Kim32-2</strain>
    </source>
</reference>
<gene>
    <name evidence="2" type="ORF">KIM322_10260</name>
</gene>
<dbReference type="Pfam" id="PF00583">
    <property type="entry name" value="Acetyltransf_1"/>
    <property type="match status" value="1"/>
</dbReference>
<dbReference type="InterPro" id="IPR016181">
    <property type="entry name" value="Acyl_CoA_acyltransferase"/>
</dbReference>
<dbReference type="CDD" id="cd04301">
    <property type="entry name" value="NAT_SF"/>
    <property type="match status" value="1"/>
</dbReference>
<evidence type="ECO:0000313" key="2">
    <source>
        <dbReference type="EMBL" id="BDR60765.1"/>
    </source>
</evidence>
<protein>
    <recommendedName>
        <fullName evidence="1">N-acetyltransferase domain-containing protein</fullName>
    </recommendedName>
</protein>
<name>A0ABM8BHJ1_9LACO</name>
<dbReference type="Proteomes" id="UP001321741">
    <property type="component" value="Chromosome"/>
</dbReference>
<evidence type="ECO:0000259" key="1">
    <source>
        <dbReference type="PROSITE" id="PS51186"/>
    </source>
</evidence>